<accession>A0A1J1LTW6</accession>
<dbReference type="EMBL" id="CZDF01000180">
    <property type="protein sequence ID" value="CUR35839.1"/>
    <property type="molecule type" value="Genomic_DNA"/>
</dbReference>
<dbReference type="AlphaFoldDB" id="A0A1J1LTW6"/>
<organism evidence="1 2">
    <name type="scientific">Planktothrix tepida PCC 9214</name>
    <dbReference type="NCBI Taxonomy" id="671072"/>
    <lineage>
        <taxon>Bacteria</taxon>
        <taxon>Bacillati</taxon>
        <taxon>Cyanobacteriota</taxon>
        <taxon>Cyanophyceae</taxon>
        <taxon>Oscillatoriophycideae</taxon>
        <taxon>Oscillatoriales</taxon>
        <taxon>Microcoleaceae</taxon>
        <taxon>Planktothrix</taxon>
    </lineage>
</organism>
<evidence type="ECO:0000313" key="1">
    <source>
        <dbReference type="EMBL" id="CUR35839.1"/>
    </source>
</evidence>
<keyword evidence="2" id="KW-1185">Reference proteome</keyword>
<reference evidence="2" key="1">
    <citation type="submission" date="2015-10" db="EMBL/GenBank/DDBJ databases">
        <authorList>
            <person name="Regsiter A."/>
            <person name="william w."/>
        </authorList>
    </citation>
    <scope>NUCLEOTIDE SEQUENCE [LARGE SCALE GENOMIC DNA]</scope>
</reference>
<name>A0A1J1LTW6_9CYAN</name>
<proteinExistence type="predicted"/>
<dbReference type="Proteomes" id="UP000184315">
    <property type="component" value="Unassembled WGS sequence"/>
</dbReference>
<protein>
    <submittedName>
        <fullName evidence="1">Uncharacterized protein</fullName>
    </submittedName>
</protein>
<sequence>MGEVEVILAEEAVEEAVREVIIEVKTHVETLYTTSLQYLLT</sequence>
<evidence type="ECO:0000313" key="2">
    <source>
        <dbReference type="Proteomes" id="UP000184315"/>
    </source>
</evidence>
<gene>
    <name evidence="1" type="ORF">PL9214720109</name>
</gene>